<keyword evidence="8 10" id="KW-0472">Membrane</keyword>
<dbReference type="Pfam" id="PF00905">
    <property type="entry name" value="Transpeptidase"/>
    <property type="match status" value="1"/>
</dbReference>
<dbReference type="GO" id="GO:0009252">
    <property type="term" value="P:peptidoglycan biosynthetic process"/>
    <property type="evidence" value="ECO:0007669"/>
    <property type="project" value="UniProtKB-KW"/>
</dbReference>
<feature type="domain" description="Penicillin-binding protein dimerisation" evidence="12">
    <location>
        <begin position="127"/>
        <end position="193"/>
    </location>
</feature>
<name>A0A1F6CM17_9BACT</name>
<dbReference type="SUPFAM" id="SSF56519">
    <property type="entry name" value="Penicillin binding protein dimerisation domain"/>
    <property type="match status" value="1"/>
</dbReference>
<evidence type="ECO:0000256" key="7">
    <source>
        <dbReference type="ARBA" id="ARBA00022989"/>
    </source>
</evidence>
<dbReference type="InterPro" id="IPR050515">
    <property type="entry name" value="Beta-lactam/transpept"/>
</dbReference>
<evidence type="ECO:0000256" key="1">
    <source>
        <dbReference type="ARBA" id="ARBA00004167"/>
    </source>
</evidence>
<evidence type="ECO:0000259" key="12">
    <source>
        <dbReference type="Pfam" id="PF03717"/>
    </source>
</evidence>
<dbReference type="InterPro" id="IPR005311">
    <property type="entry name" value="PBP_dimer"/>
</dbReference>
<keyword evidence="3" id="KW-1003">Cell membrane</keyword>
<evidence type="ECO:0000256" key="6">
    <source>
        <dbReference type="ARBA" id="ARBA00022984"/>
    </source>
</evidence>
<comment type="caution">
    <text evidence="13">The sequence shown here is derived from an EMBL/GenBank/DDBJ whole genome shotgun (WGS) entry which is preliminary data.</text>
</comment>
<gene>
    <name evidence="13" type="ORF">A2763_01270</name>
</gene>
<dbReference type="GO" id="GO:0005886">
    <property type="term" value="C:plasma membrane"/>
    <property type="evidence" value="ECO:0007669"/>
    <property type="project" value="UniProtKB-SubCell"/>
</dbReference>
<organism evidence="13 14">
    <name type="scientific">Candidatus Kaiserbacteria bacterium RIFCSPHIGHO2_01_FULL_54_36</name>
    <dbReference type="NCBI Taxonomy" id="1798482"/>
    <lineage>
        <taxon>Bacteria</taxon>
        <taxon>Candidatus Kaiseribacteriota</taxon>
    </lineage>
</organism>
<keyword evidence="5" id="KW-0133">Cell shape</keyword>
<evidence type="ECO:0000313" key="13">
    <source>
        <dbReference type="EMBL" id="OGG50279.1"/>
    </source>
</evidence>
<protein>
    <recommendedName>
        <fullName evidence="15">Penicillin-binding protein transpeptidase domain-containing protein</fullName>
    </recommendedName>
</protein>
<evidence type="ECO:0000259" key="11">
    <source>
        <dbReference type="Pfam" id="PF00905"/>
    </source>
</evidence>
<dbReference type="GO" id="GO:0071555">
    <property type="term" value="P:cell wall organization"/>
    <property type="evidence" value="ECO:0007669"/>
    <property type="project" value="UniProtKB-KW"/>
</dbReference>
<dbReference type="Pfam" id="PF03717">
    <property type="entry name" value="PBP_dimer"/>
    <property type="match status" value="1"/>
</dbReference>
<dbReference type="PANTHER" id="PTHR30627:SF2">
    <property type="entry name" value="PEPTIDOGLYCAN D,D-TRANSPEPTIDASE MRDA"/>
    <property type="match status" value="1"/>
</dbReference>
<reference evidence="13 14" key="1">
    <citation type="journal article" date="2016" name="Nat. Commun.">
        <title>Thousands of microbial genomes shed light on interconnected biogeochemical processes in an aquifer system.</title>
        <authorList>
            <person name="Anantharaman K."/>
            <person name="Brown C.T."/>
            <person name="Hug L.A."/>
            <person name="Sharon I."/>
            <person name="Castelle C.J."/>
            <person name="Probst A.J."/>
            <person name="Thomas B.C."/>
            <person name="Singh A."/>
            <person name="Wilkins M.J."/>
            <person name="Karaoz U."/>
            <person name="Brodie E.L."/>
            <person name="Williams K.H."/>
            <person name="Hubbard S.S."/>
            <person name="Banfield J.F."/>
        </authorList>
    </citation>
    <scope>NUCLEOTIDE SEQUENCE [LARGE SCALE GENOMIC DNA]</scope>
</reference>
<feature type="domain" description="Penicillin-binding protein transpeptidase" evidence="11">
    <location>
        <begin position="233"/>
        <end position="544"/>
    </location>
</feature>
<evidence type="ECO:0000256" key="3">
    <source>
        <dbReference type="ARBA" id="ARBA00022475"/>
    </source>
</evidence>
<dbReference type="GO" id="GO:0008658">
    <property type="term" value="F:penicillin binding"/>
    <property type="evidence" value="ECO:0007669"/>
    <property type="project" value="InterPro"/>
</dbReference>
<keyword evidence="9" id="KW-0961">Cell wall biogenesis/degradation</keyword>
<evidence type="ECO:0008006" key="15">
    <source>
        <dbReference type="Google" id="ProtNLM"/>
    </source>
</evidence>
<sequence length="571" mass="62370">MGLFSRKRQVHEIAPDEIFLDSSNLPGHETSQFEGRVVAPLSQRAIIAFGILFCLLVAAFGVRAFSLEVRNGDTYAEISRNNTLQRSLLFAERGLILDREGYELAWNQALPEAATSTSPQDLPQFPLRTYTRLPGLSHVLGYIQYPKSDREGNWWREEFIGVSGSELAFDEKLRGENGNRMVETNARGDVERENIIAPAQRGQDLRLTIDADVQSHLYSILSAHAKSLGYVGGAAAIMDVHTGELLALTSFPEYDNNAFTEGDSAVVRAALSNPNTPLLNRAVSGLYTPGSIVKPMFAAAALNEGIISPEKKILSKGAITIPNPYDPSKPSIFRDWTAHGLVDMREAIAVSSDEYFYTVGGGYGGQQGLGITKIDAYSKMFGLGSTTGFIFNGEAEGVIPTPTWKAQVFGPDDPWRIGDTYNTAIGQYGFQMTPLQALRFTAAIANGGTLMTPRLSTTTPEHKVSVGIPDQYLKVAREGMRLAVTSNRSDSTLALFRIAGIQLAGKTGTAQVGARNQWVNVWSVGFWPYDNPRYAFAVVYERGPGATPVGTGHGMKPFFEWLVANHPEYLN</sequence>
<dbReference type="GO" id="GO:0071972">
    <property type="term" value="F:peptidoglycan L,D-transpeptidase activity"/>
    <property type="evidence" value="ECO:0007669"/>
    <property type="project" value="TreeGrafter"/>
</dbReference>
<accession>A0A1F6CM17</accession>
<dbReference type="PANTHER" id="PTHR30627">
    <property type="entry name" value="PEPTIDOGLYCAN D,D-TRANSPEPTIDASE"/>
    <property type="match status" value="1"/>
</dbReference>
<feature type="transmembrane region" description="Helical" evidence="10">
    <location>
        <begin position="45"/>
        <end position="65"/>
    </location>
</feature>
<dbReference type="InterPro" id="IPR036138">
    <property type="entry name" value="PBP_dimer_sf"/>
</dbReference>
<evidence type="ECO:0000313" key="14">
    <source>
        <dbReference type="Proteomes" id="UP000178370"/>
    </source>
</evidence>
<dbReference type="Gene3D" id="3.90.1310.10">
    <property type="entry name" value="Penicillin-binding protein 2a (Domain 2)"/>
    <property type="match status" value="1"/>
</dbReference>
<evidence type="ECO:0000256" key="4">
    <source>
        <dbReference type="ARBA" id="ARBA00022692"/>
    </source>
</evidence>
<comment type="subcellular location">
    <subcellularLocation>
        <location evidence="2">Cell membrane</location>
    </subcellularLocation>
    <subcellularLocation>
        <location evidence="1">Membrane</location>
        <topology evidence="1">Single-pass membrane protein</topology>
    </subcellularLocation>
</comment>
<dbReference type="Gene3D" id="3.40.710.10">
    <property type="entry name" value="DD-peptidase/beta-lactamase superfamily"/>
    <property type="match status" value="1"/>
</dbReference>
<dbReference type="STRING" id="1798482.A2763_01270"/>
<dbReference type="AlphaFoldDB" id="A0A1F6CM17"/>
<evidence type="ECO:0000256" key="10">
    <source>
        <dbReference type="SAM" id="Phobius"/>
    </source>
</evidence>
<dbReference type="InterPro" id="IPR012338">
    <property type="entry name" value="Beta-lactam/transpept-like"/>
</dbReference>
<evidence type="ECO:0000256" key="9">
    <source>
        <dbReference type="ARBA" id="ARBA00023316"/>
    </source>
</evidence>
<keyword evidence="4 10" id="KW-0812">Transmembrane</keyword>
<dbReference type="InterPro" id="IPR001460">
    <property type="entry name" value="PCN-bd_Tpept"/>
</dbReference>
<evidence type="ECO:0000256" key="2">
    <source>
        <dbReference type="ARBA" id="ARBA00004236"/>
    </source>
</evidence>
<dbReference type="SUPFAM" id="SSF56601">
    <property type="entry name" value="beta-lactamase/transpeptidase-like"/>
    <property type="match status" value="1"/>
</dbReference>
<evidence type="ECO:0000256" key="5">
    <source>
        <dbReference type="ARBA" id="ARBA00022960"/>
    </source>
</evidence>
<keyword evidence="7 10" id="KW-1133">Transmembrane helix</keyword>
<proteinExistence type="predicted"/>
<keyword evidence="6" id="KW-0573">Peptidoglycan synthesis</keyword>
<dbReference type="Proteomes" id="UP000178370">
    <property type="component" value="Unassembled WGS sequence"/>
</dbReference>
<dbReference type="EMBL" id="MFKV01000015">
    <property type="protein sequence ID" value="OGG50279.1"/>
    <property type="molecule type" value="Genomic_DNA"/>
</dbReference>
<evidence type="ECO:0000256" key="8">
    <source>
        <dbReference type="ARBA" id="ARBA00023136"/>
    </source>
</evidence>
<dbReference type="GO" id="GO:0008360">
    <property type="term" value="P:regulation of cell shape"/>
    <property type="evidence" value="ECO:0007669"/>
    <property type="project" value="UniProtKB-KW"/>
</dbReference>